<comment type="catalytic activity">
    <reaction evidence="1">
        <text>ATP + protein L-histidine = ADP + protein N-phospho-L-histidine.</text>
        <dbReference type="EC" id="2.7.13.3"/>
    </reaction>
</comment>
<dbReference type="Proteomes" id="UP000198217">
    <property type="component" value="Chromosome I"/>
</dbReference>
<feature type="transmembrane region" description="Helical" evidence="7">
    <location>
        <begin position="55"/>
        <end position="74"/>
    </location>
</feature>
<organism evidence="9 10">
    <name type="scientific">Micromonospora echinaurantiaca</name>
    <dbReference type="NCBI Taxonomy" id="47857"/>
    <lineage>
        <taxon>Bacteria</taxon>
        <taxon>Bacillati</taxon>
        <taxon>Actinomycetota</taxon>
        <taxon>Actinomycetes</taxon>
        <taxon>Micromonosporales</taxon>
        <taxon>Micromonosporaceae</taxon>
        <taxon>Micromonospora</taxon>
    </lineage>
</organism>
<evidence type="ECO:0000256" key="6">
    <source>
        <dbReference type="SAM" id="MobiDB-lite"/>
    </source>
</evidence>
<dbReference type="InterPro" id="IPR036890">
    <property type="entry name" value="HATPase_C_sf"/>
</dbReference>
<dbReference type="EC" id="2.7.13.3" evidence="2"/>
<proteinExistence type="predicted"/>
<evidence type="ECO:0000256" key="3">
    <source>
        <dbReference type="ARBA" id="ARBA00022553"/>
    </source>
</evidence>
<protein>
    <recommendedName>
        <fullName evidence="2">histidine kinase</fullName>
        <ecNumber evidence="2">2.7.13.3</ecNumber>
    </recommendedName>
</protein>
<keyword evidence="4" id="KW-0808">Transferase</keyword>
<feature type="region of interest" description="Disordered" evidence="6">
    <location>
        <begin position="372"/>
        <end position="410"/>
    </location>
</feature>
<dbReference type="Gene3D" id="3.30.565.10">
    <property type="entry name" value="Histidine kinase-like ATPase, C-terminal domain"/>
    <property type="match status" value="1"/>
</dbReference>
<feature type="transmembrane region" description="Helical" evidence="7">
    <location>
        <begin position="338"/>
        <end position="364"/>
    </location>
</feature>
<dbReference type="GO" id="GO:0005886">
    <property type="term" value="C:plasma membrane"/>
    <property type="evidence" value="ECO:0007669"/>
    <property type="project" value="TreeGrafter"/>
</dbReference>
<dbReference type="Pfam" id="PF02518">
    <property type="entry name" value="HATPase_c"/>
    <property type="match status" value="1"/>
</dbReference>
<feature type="domain" description="Histidine kinase/HSP90-like ATPase" evidence="8">
    <location>
        <begin position="558"/>
        <end position="667"/>
    </location>
</feature>
<dbReference type="InterPro" id="IPR003594">
    <property type="entry name" value="HATPase_dom"/>
</dbReference>
<dbReference type="InterPro" id="IPR013587">
    <property type="entry name" value="Nitrate/nitrite_sensing"/>
</dbReference>
<dbReference type="RefSeq" id="WP_172899312.1">
    <property type="nucleotide sequence ID" value="NZ_LT607750.1"/>
</dbReference>
<evidence type="ECO:0000256" key="1">
    <source>
        <dbReference type="ARBA" id="ARBA00000085"/>
    </source>
</evidence>
<feature type="region of interest" description="Disordered" evidence="6">
    <location>
        <begin position="417"/>
        <end position="436"/>
    </location>
</feature>
<feature type="region of interest" description="Disordered" evidence="6">
    <location>
        <begin position="673"/>
        <end position="772"/>
    </location>
</feature>
<feature type="compositionally biased region" description="Gly residues" evidence="6">
    <location>
        <begin position="690"/>
        <end position="721"/>
    </location>
</feature>
<dbReference type="AlphaFoldDB" id="A0A1C5HJJ2"/>
<keyword evidence="10" id="KW-1185">Reference proteome</keyword>
<dbReference type="GO" id="GO:0000160">
    <property type="term" value="P:phosphorelay signal transduction system"/>
    <property type="evidence" value="ECO:0007669"/>
    <property type="project" value="TreeGrafter"/>
</dbReference>
<keyword evidence="5 9" id="KW-0418">Kinase</keyword>
<dbReference type="InterPro" id="IPR050428">
    <property type="entry name" value="TCS_sensor_his_kinase"/>
</dbReference>
<dbReference type="CDD" id="cd00075">
    <property type="entry name" value="HATPase"/>
    <property type="match status" value="1"/>
</dbReference>
<dbReference type="Pfam" id="PF08376">
    <property type="entry name" value="NIT"/>
    <property type="match status" value="1"/>
</dbReference>
<gene>
    <name evidence="9" type="ORF">GA0070609_1734</name>
</gene>
<keyword evidence="3" id="KW-0597">Phosphoprotein</keyword>
<evidence type="ECO:0000313" key="10">
    <source>
        <dbReference type="Proteomes" id="UP000198217"/>
    </source>
</evidence>
<evidence type="ECO:0000256" key="5">
    <source>
        <dbReference type="ARBA" id="ARBA00022777"/>
    </source>
</evidence>
<dbReference type="PANTHER" id="PTHR45436">
    <property type="entry name" value="SENSOR HISTIDINE KINASE YKOH"/>
    <property type="match status" value="1"/>
</dbReference>
<keyword evidence="7" id="KW-1133">Transmembrane helix</keyword>
<dbReference type="SUPFAM" id="SSF55874">
    <property type="entry name" value="ATPase domain of HSP90 chaperone/DNA topoisomerase II/histidine kinase"/>
    <property type="match status" value="1"/>
</dbReference>
<evidence type="ECO:0000313" key="9">
    <source>
        <dbReference type="EMBL" id="SCG46164.1"/>
    </source>
</evidence>
<dbReference type="PANTHER" id="PTHR45436:SF5">
    <property type="entry name" value="SENSOR HISTIDINE KINASE TRCS"/>
    <property type="match status" value="1"/>
</dbReference>
<reference evidence="9 10" key="1">
    <citation type="submission" date="2016-06" db="EMBL/GenBank/DDBJ databases">
        <authorList>
            <person name="Kjaerup R.B."/>
            <person name="Dalgaard T.S."/>
            <person name="Juul-Madsen H.R."/>
        </authorList>
    </citation>
    <scope>NUCLEOTIDE SEQUENCE [LARGE SCALE GENOMIC DNA]</scope>
    <source>
        <strain evidence="9 10">DSM 43904</strain>
    </source>
</reference>
<evidence type="ECO:0000259" key="8">
    <source>
        <dbReference type="SMART" id="SM00387"/>
    </source>
</evidence>
<dbReference type="EMBL" id="LT607750">
    <property type="protein sequence ID" value="SCG46164.1"/>
    <property type="molecule type" value="Genomic_DNA"/>
</dbReference>
<keyword evidence="7" id="KW-0472">Membrane</keyword>
<sequence>MNRADAVRPADAVSRADPVSPADAVSRAGAVGRAGGVDRAAALAWPGDPRIRRQLAALAVVLLALWSYAAFLTGRDAADLLRVRALAETVGQPTDQLILDLQVERRISAAAIAGDDRARAALTGVRADTDHSAGVLRAAADGVDLRLVTAGAVRDRVDDLLGRLAGLPGLRAEADVGRAAAVAGYHGLIDAAFAVYGPEWGARESTLAAETRAVIGLARARELLAREDTLVTAALANGWLTADDRLRLTELVSTHRHVRAEATAGLSVADRNDHRALVEGPGFTALLSLEDRLLRAGEDGPVPTGEQWRAAVDPALAGLHRLVTSAARGSVERATPGAALVVTRTGVVLGLGLVAVLVVLVGWVGTVRRLAAAAGAPASPRPGVPTGDPDRRNGALAGPDPSTAGFAGHLVGPAAAAPSTRDIVDRRPPEVAVRHGGTAVTEAIRPAPGAGEPALRELFVRLTQRNQVLLRDQLTLLDALERRERSAAEAAELFRLDHLATRIRRNVEKVVTLAGGTPARRWRRPVPLLDVARGAVAEVADYQRVLVAAHWPWTLAGPAVTDLVHLLAELIENALVCSPASSTVRVAAEAAAPGCAVLVTDDGPGLDAAALAELNRLLAAPPPGGPPAGQAGLYAAALLATRHGVRVSLRPGPRGGTTAVVWLPAGLVAPTSPDGVPAATADEPTRVGGVPAGVGGRPGGLAGAPAGAGGLPAGPDGGPDGGPERPPARSGGPGDSGGLPVRDRRPGSVRPGPGTIGSDTVEMPVPRAPRGR</sequence>
<evidence type="ECO:0000256" key="7">
    <source>
        <dbReference type="SAM" id="Phobius"/>
    </source>
</evidence>
<accession>A0A1C5HJJ2</accession>
<evidence type="ECO:0000256" key="2">
    <source>
        <dbReference type="ARBA" id="ARBA00012438"/>
    </source>
</evidence>
<name>A0A1C5HJJ2_9ACTN</name>
<feature type="compositionally biased region" description="Basic and acidic residues" evidence="6">
    <location>
        <begin position="422"/>
        <end position="433"/>
    </location>
</feature>
<dbReference type="SMART" id="SM00387">
    <property type="entry name" value="HATPase_c"/>
    <property type="match status" value="1"/>
</dbReference>
<keyword evidence="7" id="KW-0812">Transmembrane</keyword>
<evidence type="ECO:0000256" key="4">
    <source>
        <dbReference type="ARBA" id="ARBA00022679"/>
    </source>
</evidence>
<dbReference type="GO" id="GO:0004673">
    <property type="term" value="F:protein histidine kinase activity"/>
    <property type="evidence" value="ECO:0007669"/>
    <property type="project" value="UniProtKB-EC"/>
</dbReference>